<organism evidence="1">
    <name type="scientific">Bionectria ochroleuca</name>
    <name type="common">Gliocladium roseum</name>
    <dbReference type="NCBI Taxonomy" id="29856"/>
    <lineage>
        <taxon>Eukaryota</taxon>
        <taxon>Fungi</taxon>
        <taxon>Dikarya</taxon>
        <taxon>Ascomycota</taxon>
        <taxon>Pezizomycotina</taxon>
        <taxon>Sordariomycetes</taxon>
        <taxon>Hypocreomycetidae</taxon>
        <taxon>Hypocreales</taxon>
        <taxon>Bionectriaceae</taxon>
        <taxon>Clonostachys</taxon>
    </lineage>
</organism>
<sequence>MPAVAPLGIEDLELRLPCPRLPKANGDVFMATPHAAKGTQEIRGGFCNESTGTFVSDANPRALAPDSPLPTQLPKATVTFAHHYQCALELGPRDDRRPC</sequence>
<dbReference type="EMBL" id="CDPU01000014">
    <property type="protein sequence ID" value="CEO49480.1"/>
    <property type="molecule type" value="Genomic_DNA"/>
</dbReference>
<protein>
    <submittedName>
        <fullName evidence="1">Uncharacterized protein</fullName>
    </submittedName>
</protein>
<evidence type="ECO:0000313" key="1">
    <source>
        <dbReference type="EMBL" id="CEO49480.1"/>
    </source>
</evidence>
<gene>
    <name evidence="1" type="ORF">BN869_000005537_1</name>
</gene>
<name>A0A0B7K3H0_BIOOC</name>
<accession>A0A0B7K3H0</accession>
<reference evidence="1" key="1">
    <citation type="submission" date="2015-01" db="EMBL/GenBank/DDBJ databases">
        <authorList>
            <person name="Durling Mikael"/>
        </authorList>
    </citation>
    <scope>NUCLEOTIDE SEQUENCE</scope>
</reference>
<dbReference type="AlphaFoldDB" id="A0A0B7K3H0"/>
<proteinExistence type="predicted"/>